<name>A0ABU8W0L4_9BURK</name>
<evidence type="ECO:0000313" key="3">
    <source>
        <dbReference type="Proteomes" id="UP001363010"/>
    </source>
</evidence>
<reference evidence="2 3" key="1">
    <citation type="submission" date="2024-03" db="EMBL/GenBank/DDBJ databases">
        <title>Novel species of the genus Variovorax.</title>
        <authorList>
            <person name="Liu Q."/>
            <person name="Xin Y.-H."/>
        </authorList>
    </citation>
    <scope>NUCLEOTIDE SEQUENCE [LARGE SCALE GENOMIC DNA]</scope>
    <source>
        <strain evidence="2 3">KACC 18501</strain>
    </source>
</reference>
<dbReference type="InterPro" id="IPR052519">
    <property type="entry name" value="Euk-type_GlcNAc_Kinase"/>
</dbReference>
<dbReference type="PANTHER" id="PTHR43190:SF3">
    <property type="entry name" value="N-ACETYL-D-GLUCOSAMINE KINASE"/>
    <property type="match status" value="1"/>
</dbReference>
<organism evidence="2 3">
    <name type="scientific">Variovorax humicola</name>
    <dbReference type="NCBI Taxonomy" id="1769758"/>
    <lineage>
        <taxon>Bacteria</taxon>
        <taxon>Pseudomonadati</taxon>
        <taxon>Pseudomonadota</taxon>
        <taxon>Betaproteobacteria</taxon>
        <taxon>Burkholderiales</taxon>
        <taxon>Comamonadaceae</taxon>
        <taxon>Variovorax</taxon>
    </lineage>
</organism>
<dbReference type="InterPro" id="IPR002731">
    <property type="entry name" value="ATPase_BadF"/>
</dbReference>
<proteinExistence type="predicted"/>
<gene>
    <name evidence="2" type="ORF">WKW80_16050</name>
</gene>
<dbReference type="InterPro" id="IPR043129">
    <property type="entry name" value="ATPase_NBD"/>
</dbReference>
<protein>
    <submittedName>
        <fullName evidence="2">BadF/BadG/BcrA/BcrD ATPase family protein</fullName>
    </submittedName>
</protein>
<comment type="caution">
    <text evidence="2">The sequence shown here is derived from an EMBL/GenBank/DDBJ whole genome shotgun (WGS) entry which is preliminary data.</text>
</comment>
<evidence type="ECO:0000313" key="2">
    <source>
        <dbReference type="EMBL" id="MEJ8823532.1"/>
    </source>
</evidence>
<feature type="domain" description="ATPase BadF/BadG/BcrA/BcrD type" evidence="1">
    <location>
        <begin position="10"/>
        <end position="277"/>
    </location>
</feature>
<dbReference type="Proteomes" id="UP001363010">
    <property type="component" value="Unassembled WGS sequence"/>
</dbReference>
<accession>A0ABU8W0L4</accession>
<evidence type="ECO:0000259" key="1">
    <source>
        <dbReference type="Pfam" id="PF01869"/>
    </source>
</evidence>
<dbReference type="SUPFAM" id="SSF53067">
    <property type="entry name" value="Actin-like ATPase domain"/>
    <property type="match status" value="2"/>
</dbReference>
<keyword evidence="3" id="KW-1185">Reference proteome</keyword>
<sequence>MSAGEPGLGLGFDAGGTATRWALARADGRILAEGTVDGLHGRQVTSEERLHTESVLDQLARAARRHAAPAYVAAGITGFEPTGPGGNVFESTLARSLSLQPQDMALCNDVQMGYLSAFEPGEGYLVYAGTGSMAVFIDGHGVLHRAGGRGVLLDDGGGGFWIAKEALRRIWRREETVPQSWRESPMAVRLFGVVGAPEWRATRQFLYASSRGDIGKLALHVAASADEDPLARDVLRDAGEELARLANVHLLRHGLRPVVLAGGASKLHPLILNSMRTGLCIDAPLQMRTLQSHHKAAHLAAQGPLRLAELRRVSEARAPP</sequence>
<dbReference type="Gene3D" id="3.30.420.40">
    <property type="match status" value="2"/>
</dbReference>
<dbReference type="PANTHER" id="PTHR43190">
    <property type="entry name" value="N-ACETYL-D-GLUCOSAMINE KINASE"/>
    <property type="match status" value="1"/>
</dbReference>
<dbReference type="RefSeq" id="WP_340364562.1">
    <property type="nucleotide sequence ID" value="NZ_JBBKZV010000008.1"/>
</dbReference>
<dbReference type="Pfam" id="PF01869">
    <property type="entry name" value="BcrAD_BadFG"/>
    <property type="match status" value="1"/>
</dbReference>
<dbReference type="EMBL" id="JBBKZV010000008">
    <property type="protein sequence ID" value="MEJ8823532.1"/>
    <property type="molecule type" value="Genomic_DNA"/>
</dbReference>